<evidence type="ECO:0008006" key="4">
    <source>
        <dbReference type="Google" id="ProtNLM"/>
    </source>
</evidence>
<reference evidence="3" key="1">
    <citation type="submission" date="2017-09" db="EMBL/GenBank/DDBJ databases">
        <authorList>
            <person name="Varghese N."/>
            <person name="Submissions S."/>
        </authorList>
    </citation>
    <scope>NUCLEOTIDE SEQUENCE [LARGE SCALE GENOMIC DNA]</scope>
    <source>
        <strain evidence="3">CGMCC 1.12803</strain>
    </source>
</reference>
<organism evidence="2 3">
    <name type="scientific">Pedobacter xixiisoli</name>
    <dbReference type="NCBI Taxonomy" id="1476464"/>
    <lineage>
        <taxon>Bacteria</taxon>
        <taxon>Pseudomonadati</taxon>
        <taxon>Bacteroidota</taxon>
        <taxon>Sphingobacteriia</taxon>
        <taxon>Sphingobacteriales</taxon>
        <taxon>Sphingobacteriaceae</taxon>
        <taxon>Pedobacter</taxon>
    </lineage>
</organism>
<dbReference type="OrthoDB" id="660361at2"/>
<gene>
    <name evidence="2" type="ORF">SAMN06297358_1412</name>
</gene>
<protein>
    <recommendedName>
        <fullName evidence="4">DUF4199 domain-containing protein</fullName>
    </recommendedName>
</protein>
<keyword evidence="1" id="KW-0472">Membrane</keyword>
<keyword evidence="1" id="KW-0812">Transmembrane</keyword>
<keyword evidence="1" id="KW-1133">Transmembrane helix</keyword>
<dbReference type="Pfam" id="PF13858">
    <property type="entry name" value="DUF4199"/>
    <property type="match status" value="1"/>
</dbReference>
<dbReference type="RefSeq" id="WP_097130308.1">
    <property type="nucleotide sequence ID" value="NZ_OCMT01000002.1"/>
</dbReference>
<evidence type="ECO:0000256" key="1">
    <source>
        <dbReference type="SAM" id="Phobius"/>
    </source>
</evidence>
<feature type="transmembrane region" description="Helical" evidence="1">
    <location>
        <begin position="43"/>
        <end position="65"/>
    </location>
</feature>
<evidence type="ECO:0000313" key="3">
    <source>
        <dbReference type="Proteomes" id="UP000219281"/>
    </source>
</evidence>
<dbReference type="InterPro" id="IPR025250">
    <property type="entry name" value="DUF4199"/>
</dbReference>
<evidence type="ECO:0000313" key="2">
    <source>
        <dbReference type="EMBL" id="SOD14116.1"/>
    </source>
</evidence>
<dbReference type="Proteomes" id="UP000219281">
    <property type="component" value="Unassembled WGS sequence"/>
</dbReference>
<name>A0A285ZWV8_9SPHI</name>
<dbReference type="EMBL" id="OCMT01000002">
    <property type="protein sequence ID" value="SOD14116.1"/>
    <property type="molecule type" value="Genomic_DNA"/>
</dbReference>
<proteinExistence type="predicted"/>
<dbReference type="AlphaFoldDB" id="A0A285ZWV8"/>
<sequence length="201" mass="22794">MEIKFRDKELKAEAAKHGLALGIIVWVLSLVFSYVMLSSSSFWVVVLVMPVLISFLIPVVSSIFLSIDLRKKIGGYWDLRKATSGIFIMFLVAFILHTGLQTFFVKVVEPNWSEKVVTSVADATHDMMLKQGVDKNEINKKVDDLKKGFEQKNSNSIGKTIQGYFINLIFLFVFAFFLALIFKRNNPNPFAGQANDQFENN</sequence>
<feature type="transmembrane region" description="Helical" evidence="1">
    <location>
        <begin position="161"/>
        <end position="182"/>
    </location>
</feature>
<feature type="transmembrane region" description="Helical" evidence="1">
    <location>
        <begin position="20"/>
        <end position="37"/>
    </location>
</feature>
<accession>A0A285ZWV8</accession>
<feature type="transmembrane region" description="Helical" evidence="1">
    <location>
        <begin position="86"/>
        <end position="105"/>
    </location>
</feature>
<keyword evidence="3" id="KW-1185">Reference proteome</keyword>